<dbReference type="FunFam" id="3.40.309.10:FF:000009">
    <property type="entry name" value="Aldehyde dehydrogenase A"/>
    <property type="match status" value="1"/>
</dbReference>
<dbReference type="FunFam" id="3.40.605.10:FF:000007">
    <property type="entry name" value="NAD/NADP-dependent betaine aldehyde dehydrogenase"/>
    <property type="match status" value="1"/>
</dbReference>
<feature type="active site" evidence="3">
    <location>
        <position position="253"/>
    </location>
</feature>
<dbReference type="PANTHER" id="PTHR43353:SF5">
    <property type="entry name" value="SUCCINATE-SEMIALDEHYDE DEHYDROGENASE, MITOCHONDRIAL"/>
    <property type="match status" value="1"/>
</dbReference>
<dbReference type="InterPro" id="IPR016161">
    <property type="entry name" value="Ald_DH/histidinol_DH"/>
</dbReference>
<evidence type="ECO:0000256" key="4">
    <source>
        <dbReference type="RuleBase" id="RU003345"/>
    </source>
</evidence>
<name>A0A1H3BLD8_9FLAO</name>
<dbReference type="PROSITE" id="PS00070">
    <property type="entry name" value="ALDEHYDE_DEHYDR_CYS"/>
    <property type="match status" value="1"/>
</dbReference>
<dbReference type="InterPro" id="IPR015590">
    <property type="entry name" value="Aldehyde_DH_dom"/>
</dbReference>
<dbReference type="OrthoDB" id="9762913at2"/>
<evidence type="ECO:0000256" key="3">
    <source>
        <dbReference type="PROSITE-ProRule" id="PRU10007"/>
    </source>
</evidence>
<evidence type="ECO:0000313" key="7">
    <source>
        <dbReference type="Proteomes" id="UP000199595"/>
    </source>
</evidence>
<gene>
    <name evidence="6" type="ORF">SAMN05444411_105157</name>
</gene>
<dbReference type="GO" id="GO:0004777">
    <property type="term" value="F:succinate-semialdehyde dehydrogenase (NAD+) activity"/>
    <property type="evidence" value="ECO:0007669"/>
    <property type="project" value="TreeGrafter"/>
</dbReference>
<dbReference type="InterPro" id="IPR016160">
    <property type="entry name" value="Ald_DH_CS_CYS"/>
</dbReference>
<proteinExistence type="inferred from homology"/>
<dbReference type="RefSeq" id="WP_090123426.1">
    <property type="nucleotide sequence ID" value="NZ_FNNJ01000005.1"/>
</dbReference>
<dbReference type="Gene3D" id="3.40.309.10">
    <property type="entry name" value="Aldehyde Dehydrogenase, Chain A, domain 2"/>
    <property type="match status" value="1"/>
</dbReference>
<feature type="domain" description="Aldehyde dehydrogenase" evidence="5">
    <location>
        <begin position="24"/>
        <end position="479"/>
    </location>
</feature>
<dbReference type="PROSITE" id="PS00687">
    <property type="entry name" value="ALDEHYDE_DEHYDR_GLU"/>
    <property type="match status" value="1"/>
</dbReference>
<dbReference type="Pfam" id="PF00171">
    <property type="entry name" value="Aldedh"/>
    <property type="match status" value="1"/>
</dbReference>
<dbReference type="AlphaFoldDB" id="A0A1H3BLD8"/>
<keyword evidence="7" id="KW-1185">Reference proteome</keyword>
<dbReference type="PANTHER" id="PTHR43353">
    <property type="entry name" value="SUCCINATE-SEMIALDEHYDE DEHYDROGENASE, MITOCHONDRIAL"/>
    <property type="match status" value="1"/>
</dbReference>
<dbReference type="STRING" id="762486.SAMN05444411_105157"/>
<dbReference type="EMBL" id="FNNJ01000005">
    <property type="protein sequence ID" value="SDX42782.1"/>
    <property type="molecule type" value="Genomic_DNA"/>
</dbReference>
<sequence>MKTQNFGYKKLYIGGELLDSVSGEREDVVCPATGEVIAQIAKAGTADAEKALEAADKGFKYWSKLSLAERTEWMTKLRSAVLDKEHELKTAMVHEMGKTYGGAAEDIEAVVNALEWYPAAMKNLREEQIPDYENTHTHKMISKPAGVAVAYLAWNFPLLNVGFKLGPALAAGCSLIIKPSTLSPLSTYMIGEIMHSINFPAGVVNIVAGSSREVATPMTKSKIPAILTMIGSTATGQKVIADSTTSIKKLGMELGGNAPFMVFEDADFEAALNLAVVLNFHNSGQICVAANRVMVHKNIYDKFVKAFVKRTSELKLGFGIKENPDVFMGPVVSKSDRDRMFDLVEDAVSKGAKLEYGGKVPEGFPEDGNWIEPTVVSGITTEMDLFRKETFGPVAGIMSFDTDDEVLEMANDTEYGLASYIFTNNHKRIERFTEDLEFGEIQINGVKYAIYLPHGGIKNSGIGHDCSHLALDDYLVKKRVSTAL</sequence>
<reference evidence="6 7" key="1">
    <citation type="submission" date="2016-10" db="EMBL/GenBank/DDBJ databases">
        <authorList>
            <person name="de Groot N.N."/>
        </authorList>
    </citation>
    <scope>NUCLEOTIDE SEQUENCE [LARGE SCALE GENOMIC DNA]</scope>
    <source>
        <strain evidence="6 7">DSM 24956</strain>
    </source>
</reference>
<dbReference type="InterPro" id="IPR016162">
    <property type="entry name" value="Ald_DH_N"/>
</dbReference>
<organism evidence="6 7">
    <name type="scientific">Lutibacter oricola</name>
    <dbReference type="NCBI Taxonomy" id="762486"/>
    <lineage>
        <taxon>Bacteria</taxon>
        <taxon>Pseudomonadati</taxon>
        <taxon>Bacteroidota</taxon>
        <taxon>Flavobacteriia</taxon>
        <taxon>Flavobacteriales</taxon>
        <taxon>Flavobacteriaceae</taxon>
        <taxon>Lutibacter</taxon>
    </lineage>
</organism>
<dbReference type="InterPro" id="IPR016163">
    <property type="entry name" value="Ald_DH_C"/>
</dbReference>
<dbReference type="InterPro" id="IPR050740">
    <property type="entry name" value="Aldehyde_DH_Superfamily"/>
</dbReference>
<dbReference type="InterPro" id="IPR029510">
    <property type="entry name" value="Ald_DH_CS_GLU"/>
</dbReference>
<dbReference type="Proteomes" id="UP000199595">
    <property type="component" value="Unassembled WGS sequence"/>
</dbReference>
<keyword evidence="2 4" id="KW-0560">Oxidoreductase</keyword>
<dbReference type="GO" id="GO:0009450">
    <property type="term" value="P:gamma-aminobutyric acid catabolic process"/>
    <property type="evidence" value="ECO:0007669"/>
    <property type="project" value="TreeGrafter"/>
</dbReference>
<accession>A0A1H3BLD8</accession>
<protein>
    <submittedName>
        <fullName evidence="6">Succinate-semialdehyde dehydrogenase / glutarate-semialdehyde dehydrogenase</fullName>
    </submittedName>
</protein>
<comment type="similarity">
    <text evidence="1 4">Belongs to the aldehyde dehydrogenase family.</text>
</comment>
<evidence type="ECO:0000259" key="5">
    <source>
        <dbReference type="Pfam" id="PF00171"/>
    </source>
</evidence>
<dbReference type="SUPFAM" id="SSF53720">
    <property type="entry name" value="ALDH-like"/>
    <property type="match status" value="1"/>
</dbReference>
<evidence type="ECO:0000256" key="1">
    <source>
        <dbReference type="ARBA" id="ARBA00009986"/>
    </source>
</evidence>
<dbReference type="Gene3D" id="3.40.605.10">
    <property type="entry name" value="Aldehyde Dehydrogenase, Chain A, domain 1"/>
    <property type="match status" value="1"/>
</dbReference>
<evidence type="ECO:0000313" key="6">
    <source>
        <dbReference type="EMBL" id="SDX42782.1"/>
    </source>
</evidence>
<evidence type="ECO:0000256" key="2">
    <source>
        <dbReference type="ARBA" id="ARBA00023002"/>
    </source>
</evidence>